<dbReference type="InterPro" id="IPR044656">
    <property type="entry name" value="HSP14.7/HSP23.5/HSP23.6-like"/>
</dbReference>
<dbReference type="PROSITE" id="PS01031">
    <property type="entry name" value="SHSP"/>
    <property type="match status" value="1"/>
</dbReference>
<dbReference type="EMBL" id="JADBGQ010000003">
    <property type="protein sequence ID" value="KAG5403974.1"/>
    <property type="molecule type" value="Genomic_DNA"/>
</dbReference>
<dbReference type="Pfam" id="PF00011">
    <property type="entry name" value="HSP20"/>
    <property type="match status" value="1"/>
</dbReference>
<evidence type="ECO:0000256" key="2">
    <source>
        <dbReference type="RuleBase" id="RU003616"/>
    </source>
</evidence>
<dbReference type="PANTHER" id="PTHR46991:SF33">
    <property type="entry name" value="23.5 KDA HEAT SHOCK PROTEIN, MITOCHONDRIAL"/>
    <property type="match status" value="1"/>
</dbReference>
<dbReference type="Proteomes" id="UP000823674">
    <property type="component" value="Chromosome A03"/>
</dbReference>
<sequence length="202" mass="22595">MASSTSLALRRLISSSVVPRSVRPAASLRLFNTNSARSYEEGDDRRNHRPYRTVSPRGGDFFSDMFDPFTPTRSLSQVLNFMDQIGESPLASSTRGGMGASGARRGWDVKEKDDGLHLRIDMPGLSREDVKLSLEQNTLVIKGEGGEEEEEDGRKFSSRIGLPEKVYKTDEIKAEMKNGVLKVVVPKLKEDERNNVRHIQVD</sequence>
<evidence type="ECO:0000259" key="3">
    <source>
        <dbReference type="PROSITE" id="PS01031"/>
    </source>
</evidence>
<dbReference type="SUPFAM" id="SSF49764">
    <property type="entry name" value="HSP20-like chaperones"/>
    <property type="match status" value="1"/>
</dbReference>
<gene>
    <name evidence="4" type="primary">A03p016830.1_BraROA</name>
    <name evidence="4" type="ORF">IGI04_010093</name>
</gene>
<dbReference type="Gene3D" id="2.60.40.790">
    <property type="match status" value="1"/>
</dbReference>
<dbReference type="InterPro" id="IPR002068">
    <property type="entry name" value="A-crystallin/Hsp20_dom"/>
</dbReference>
<accession>A0ABQ7MZ63</accession>
<organism evidence="4 5">
    <name type="scientific">Brassica rapa subsp. trilocularis</name>
    <dbReference type="NCBI Taxonomy" id="1813537"/>
    <lineage>
        <taxon>Eukaryota</taxon>
        <taxon>Viridiplantae</taxon>
        <taxon>Streptophyta</taxon>
        <taxon>Embryophyta</taxon>
        <taxon>Tracheophyta</taxon>
        <taxon>Spermatophyta</taxon>
        <taxon>Magnoliopsida</taxon>
        <taxon>eudicotyledons</taxon>
        <taxon>Gunneridae</taxon>
        <taxon>Pentapetalae</taxon>
        <taxon>rosids</taxon>
        <taxon>malvids</taxon>
        <taxon>Brassicales</taxon>
        <taxon>Brassicaceae</taxon>
        <taxon>Brassiceae</taxon>
        <taxon>Brassica</taxon>
    </lineage>
</organism>
<keyword evidence="5" id="KW-1185">Reference proteome</keyword>
<evidence type="ECO:0000256" key="1">
    <source>
        <dbReference type="PROSITE-ProRule" id="PRU00285"/>
    </source>
</evidence>
<evidence type="ECO:0000313" key="5">
    <source>
        <dbReference type="Proteomes" id="UP000823674"/>
    </source>
</evidence>
<feature type="domain" description="SHSP" evidence="3">
    <location>
        <begin position="98"/>
        <end position="202"/>
    </location>
</feature>
<evidence type="ECO:0000313" key="4">
    <source>
        <dbReference type="EMBL" id="KAG5403974.1"/>
    </source>
</evidence>
<comment type="caution">
    <text evidence="4">The sequence shown here is derived from an EMBL/GenBank/DDBJ whole genome shotgun (WGS) entry which is preliminary data.</text>
</comment>
<dbReference type="CDD" id="cd06464">
    <property type="entry name" value="ACD_sHsps-like"/>
    <property type="match status" value="1"/>
</dbReference>
<name>A0ABQ7MZ63_BRACM</name>
<proteinExistence type="inferred from homology"/>
<reference evidence="4 5" key="1">
    <citation type="submission" date="2021-03" db="EMBL/GenBank/DDBJ databases">
        <authorList>
            <person name="King G.J."/>
            <person name="Bancroft I."/>
            <person name="Baten A."/>
            <person name="Bloomfield J."/>
            <person name="Borpatragohain P."/>
            <person name="He Z."/>
            <person name="Irish N."/>
            <person name="Irwin J."/>
            <person name="Liu K."/>
            <person name="Mauleon R.P."/>
            <person name="Moore J."/>
            <person name="Morris R."/>
            <person name="Ostergaard L."/>
            <person name="Wang B."/>
            <person name="Wells R."/>
        </authorList>
    </citation>
    <scope>NUCLEOTIDE SEQUENCE [LARGE SCALE GENOMIC DNA]</scope>
    <source>
        <strain evidence="4">R-o-18</strain>
        <tissue evidence="4">Leaf</tissue>
    </source>
</reference>
<comment type="similarity">
    <text evidence="1 2">Belongs to the small heat shock protein (HSP20) family.</text>
</comment>
<dbReference type="PANTHER" id="PTHR46991">
    <property type="entry name" value="23.5 KDA HEAT SHOCK PROTEIN, MITOCHONDRIAL"/>
    <property type="match status" value="1"/>
</dbReference>
<protein>
    <recommendedName>
        <fullName evidence="3">SHSP domain-containing protein</fullName>
    </recommendedName>
</protein>
<dbReference type="InterPro" id="IPR008978">
    <property type="entry name" value="HSP20-like_chaperone"/>
</dbReference>